<reference evidence="1" key="1">
    <citation type="submission" date="2022-03" db="EMBL/GenBank/DDBJ databases">
        <authorList>
            <person name="Brunel B."/>
        </authorList>
    </citation>
    <scope>NUCLEOTIDE SEQUENCE</scope>
    <source>
        <strain evidence="1">STM4922sample</strain>
    </source>
</reference>
<dbReference type="Proteomes" id="UP001152604">
    <property type="component" value="Unassembled WGS sequence"/>
</dbReference>
<keyword evidence="2" id="KW-1185">Reference proteome</keyword>
<sequence length="100" mass="11137">MISAFGVTTKVYTLGLTITMPKECGDALAAISYEHDGDTLPNKLKADLKKRVKFDKRSRIYVIYRHPNTGLNKGRFVVGTRKAAPWTGYSPDGDVTDEEE</sequence>
<evidence type="ECO:0000313" key="2">
    <source>
        <dbReference type="Proteomes" id="UP001152604"/>
    </source>
</evidence>
<gene>
    <name evidence="1" type="ORF">MES4922_40359</name>
</gene>
<protein>
    <submittedName>
        <fullName evidence="1">Uncharacterized protein</fullName>
    </submittedName>
</protein>
<organism evidence="1 2">
    <name type="scientific">Mesorhizobium ventifaucium</name>
    <dbReference type="NCBI Taxonomy" id="666020"/>
    <lineage>
        <taxon>Bacteria</taxon>
        <taxon>Pseudomonadati</taxon>
        <taxon>Pseudomonadota</taxon>
        <taxon>Alphaproteobacteria</taxon>
        <taxon>Hyphomicrobiales</taxon>
        <taxon>Phyllobacteriaceae</taxon>
        <taxon>Mesorhizobium</taxon>
    </lineage>
</organism>
<name>A0ABM9E8Z9_9HYPH</name>
<proteinExistence type="predicted"/>
<dbReference type="EMBL" id="CAKXZS010000034">
    <property type="protein sequence ID" value="CAH2405644.1"/>
    <property type="molecule type" value="Genomic_DNA"/>
</dbReference>
<comment type="caution">
    <text evidence="1">The sequence shown here is derived from an EMBL/GenBank/DDBJ whole genome shotgun (WGS) entry which is preliminary data.</text>
</comment>
<evidence type="ECO:0000313" key="1">
    <source>
        <dbReference type="EMBL" id="CAH2405644.1"/>
    </source>
</evidence>
<accession>A0ABM9E8Z9</accession>